<feature type="transmembrane region" description="Helical" evidence="1">
    <location>
        <begin position="397"/>
        <end position="414"/>
    </location>
</feature>
<feature type="transmembrane region" description="Helical" evidence="1">
    <location>
        <begin position="61"/>
        <end position="76"/>
    </location>
</feature>
<feature type="transmembrane region" description="Helical" evidence="1">
    <location>
        <begin position="365"/>
        <end position="391"/>
    </location>
</feature>
<dbReference type="NCBIfam" id="NF047510">
    <property type="entry name" value="LIC_10190_fam"/>
    <property type="match status" value="1"/>
</dbReference>
<feature type="transmembrane region" description="Helical" evidence="1">
    <location>
        <begin position="34"/>
        <end position="54"/>
    </location>
</feature>
<feature type="transmembrane region" description="Helical" evidence="1">
    <location>
        <begin position="290"/>
        <end position="316"/>
    </location>
</feature>
<dbReference type="Pfam" id="PF26626">
    <property type="entry name" value="DUF8201"/>
    <property type="match status" value="1"/>
</dbReference>
<evidence type="ECO:0000313" key="4">
    <source>
        <dbReference type="Proteomes" id="UP000712080"/>
    </source>
</evidence>
<protein>
    <recommendedName>
        <fullName evidence="2">DUF8201 domain-containing protein</fullName>
    </recommendedName>
</protein>
<proteinExistence type="predicted"/>
<feature type="transmembrane region" description="Helical" evidence="1">
    <location>
        <begin position="199"/>
        <end position="219"/>
    </location>
</feature>
<name>A0A972FJI1_9FLAO</name>
<organism evidence="3 4">
    <name type="scientific">Flavobacterium silvaticum</name>
    <dbReference type="NCBI Taxonomy" id="1852020"/>
    <lineage>
        <taxon>Bacteria</taxon>
        <taxon>Pseudomonadati</taxon>
        <taxon>Bacteroidota</taxon>
        <taxon>Flavobacteriia</taxon>
        <taxon>Flavobacteriales</taxon>
        <taxon>Flavobacteriaceae</taxon>
        <taxon>Flavobacterium</taxon>
    </lineage>
</organism>
<gene>
    <name evidence="3" type="ORF">G6047_02155</name>
</gene>
<accession>A0A972FJI1</accession>
<dbReference type="InterPro" id="IPR058065">
    <property type="entry name" value="LIC_10190-like"/>
</dbReference>
<feature type="transmembrane region" description="Helical" evidence="1">
    <location>
        <begin position="96"/>
        <end position="115"/>
    </location>
</feature>
<evidence type="ECO:0000259" key="2">
    <source>
        <dbReference type="Pfam" id="PF26626"/>
    </source>
</evidence>
<keyword evidence="1" id="KW-1133">Transmembrane helix</keyword>
<reference evidence="3" key="1">
    <citation type="submission" date="2020-02" db="EMBL/GenBank/DDBJ databases">
        <title>Flavobacterium sp. genome.</title>
        <authorList>
            <person name="Jung H.S."/>
            <person name="Baek J.H."/>
            <person name="Jeon C.O."/>
        </authorList>
    </citation>
    <scope>NUCLEOTIDE SEQUENCE</scope>
    <source>
        <strain evidence="3">SE-s28</strain>
    </source>
</reference>
<feature type="transmembrane region" description="Helical" evidence="1">
    <location>
        <begin position="225"/>
        <end position="242"/>
    </location>
</feature>
<dbReference type="Proteomes" id="UP000712080">
    <property type="component" value="Unassembled WGS sequence"/>
</dbReference>
<dbReference type="EMBL" id="JAAMPU010000096">
    <property type="protein sequence ID" value="NMH26822.1"/>
    <property type="molecule type" value="Genomic_DNA"/>
</dbReference>
<feature type="transmembrane region" description="Helical" evidence="1">
    <location>
        <begin position="421"/>
        <end position="438"/>
    </location>
</feature>
<feature type="transmembrane region" description="Helical" evidence="1">
    <location>
        <begin position="444"/>
        <end position="466"/>
    </location>
</feature>
<keyword evidence="4" id="KW-1185">Reference proteome</keyword>
<comment type="caution">
    <text evidence="3">The sequence shown here is derived from an EMBL/GenBank/DDBJ whole genome shotgun (WGS) entry which is preliminary data.</text>
</comment>
<dbReference type="RefSeq" id="WP_169525824.1">
    <property type="nucleotide sequence ID" value="NZ_JAAMPU010000096.1"/>
</dbReference>
<evidence type="ECO:0000313" key="3">
    <source>
        <dbReference type="EMBL" id="NMH26822.1"/>
    </source>
</evidence>
<feature type="domain" description="DUF8201" evidence="2">
    <location>
        <begin position="1"/>
        <end position="427"/>
    </location>
</feature>
<feature type="transmembrane region" description="Helical" evidence="1">
    <location>
        <begin position="254"/>
        <end position="278"/>
    </location>
</feature>
<keyword evidence="1" id="KW-0472">Membrane</keyword>
<evidence type="ECO:0000256" key="1">
    <source>
        <dbReference type="SAM" id="Phobius"/>
    </source>
</evidence>
<keyword evidence="1" id="KW-0812">Transmembrane</keyword>
<dbReference type="InterPro" id="IPR058514">
    <property type="entry name" value="DUF8201"/>
</dbReference>
<dbReference type="AlphaFoldDB" id="A0A972FJI1"/>
<sequence length="563" mass="63329">MLLVALTFVYIFALSAQTGIAVNRWLSIKNPDPFITVFSGLFGITTFACLWAFFGRIGWEFQLALVLYSIILAFIYKSESAAFYHGLRSGIRDLPLSLKIIFGITSALIIAKCAGSPFLPDNESYYIQTVKWLNEYGLVRGLANLHFFFGQTSGWHIAQSVFSLSFIDDRFNDLSGFALWIGNGFAIFRLKDYLKSGSFTALVFGLTGCVNVLLFQFIAAPSPDLPVYIIAFMASWLFVEHFDKASASVLRQITVLVLFGVFIKLTAVALLLLPLLLLPKVKAFSIRTELPLLATCFVTLSLFIAKNLIVSGYAFYPMPMLSFGFEHQVPKIIMDYFAANTRPAAFDIDVTTYQSVSQLHLFKRWLMLPGLHGIFNMLSVLVLLVPVPILFAKKIRSWWLLYFTMVFQWLLLYAISPQYRFGLHFVLIFGLFVLASMIQSRKKLAVAFTGFSIVVASVPLLVPIGMASLSNNKLFRENPVMTRRQAVFPHPNSSETTHFTAETIGNLNYFSPSEPTFFWFTGNGPLPCVNTEQLDFFEKNFGYRPQLGGTSLHDGFHPEKVSD</sequence>